<proteinExistence type="predicted"/>
<name>A0A6N9R0K7_9MICC</name>
<gene>
    <name evidence="2" type="ORF">GKZ75_11470</name>
</gene>
<dbReference type="SUPFAM" id="SSF50998">
    <property type="entry name" value="Quinoprotein alcohol dehydrogenase-like"/>
    <property type="match status" value="1"/>
</dbReference>
<dbReference type="Proteomes" id="UP000471026">
    <property type="component" value="Unassembled WGS sequence"/>
</dbReference>
<comment type="caution">
    <text evidence="2">The sequence shown here is derived from an EMBL/GenBank/DDBJ whole genome shotgun (WGS) entry which is preliminary data.</text>
</comment>
<evidence type="ECO:0000313" key="3">
    <source>
        <dbReference type="Proteomes" id="UP000471026"/>
    </source>
</evidence>
<reference evidence="2 3" key="1">
    <citation type="submission" date="2019-11" db="EMBL/GenBank/DDBJ databases">
        <title>Draft genome sequence of Kocuria indica DP-K7, a methyl red degrading Actinobacterium.</title>
        <authorList>
            <person name="Kumaran S."/>
            <person name="Tischler D."/>
            <person name="Ngo A.C.R."/>
            <person name="Schultes F."/>
        </authorList>
    </citation>
    <scope>NUCLEOTIDE SEQUENCE [LARGE SCALE GENOMIC DNA]</scope>
    <source>
        <strain evidence="2 3">DP-K7</strain>
    </source>
</reference>
<evidence type="ECO:0000313" key="2">
    <source>
        <dbReference type="EMBL" id="NDO78823.1"/>
    </source>
</evidence>
<dbReference type="InterPro" id="IPR011047">
    <property type="entry name" value="Quinoprotein_ADH-like_sf"/>
</dbReference>
<protein>
    <submittedName>
        <fullName evidence="2">Uncharacterized protein</fullName>
    </submittedName>
</protein>
<accession>A0A6N9R0K7</accession>
<evidence type="ECO:0000256" key="1">
    <source>
        <dbReference type="SAM" id="MobiDB-lite"/>
    </source>
</evidence>
<dbReference type="InterPro" id="IPR013207">
    <property type="entry name" value="LGFP"/>
</dbReference>
<dbReference type="SUPFAM" id="SSF63829">
    <property type="entry name" value="Calcium-dependent phosphotriesterase"/>
    <property type="match status" value="1"/>
</dbReference>
<feature type="compositionally biased region" description="Basic and acidic residues" evidence="1">
    <location>
        <begin position="52"/>
        <end position="67"/>
    </location>
</feature>
<organism evidence="2 3">
    <name type="scientific">Kocuria marina subsp. indica</name>
    <dbReference type="NCBI Taxonomy" id="1049583"/>
    <lineage>
        <taxon>Bacteria</taxon>
        <taxon>Bacillati</taxon>
        <taxon>Actinomycetota</taxon>
        <taxon>Actinomycetes</taxon>
        <taxon>Micrococcales</taxon>
        <taxon>Micrococcaceae</taxon>
        <taxon>Kocuria</taxon>
    </lineage>
</organism>
<dbReference type="Gene3D" id="2.130.10.10">
    <property type="entry name" value="YVTN repeat-like/Quinoprotein amine dehydrogenase"/>
    <property type="match status" value="1"/>
</dbReference>
<dbReference type="InterPro" id="IPR015943">
    <property type="entry name" value="WD40/YVTN_repeat-like_dom_sf"/>
</dbReference>
<dbReference type="Pfam" id="PF08310">
    <property type="entry name" value="LGFP"/>
    <property type="match status" value="1"/>
</dbReference>
<dbReference type="AlphaFoldDB" id="A0A6N9R0K7"/>
<feature type="region of interest" description="Disordered" evidence="1">
    <location>
        <begin position="45"/>
        <end position="75"/>
    </location>
</feature>
<sequence length="933" mass="99330">MCLECAGHEELDRNSRTAISIHLHHHRTIPIVMTWCSLPCAHPRSSGAYESDDSRDVGPDANRENRMHQNHGMSVPAGVSRRGLFSAVAVLGSAAAIASHVRTPAVAAAAVQGTQAPTGKLGVSGAVVARHRNIFRSFTLTSSSGIGVIAVGQNRYVITFNAGDGLDTVQIFNADTGALHFKASTSAKVGGNFVHDGKGNLYFSVGNLVMHVSVPGKTIRRLANVQGGITDLYDFQLDYKGRLWAGTYPTGVVVCLEPATGKEITRTPRLGTGNHYARGLSISPDRKTVWAGTGTADPDLFRIDVDAPSSPKRVGIPGVGKNFTVSRTAARGRKVFVWHNGSTGKEVLSVYDTVARTWAPSPTSFVGRSVSETDAAGYVYVNAWGVLRRMRPGDAAMKAENVATVSEKSLVHLGIADSHLYLFTEAPSVLRATRITTAGAHTGSVGYRVVPVPLMTQSMVIDPRTNMLFSGGYRGDGLCSTNLATGAFAHSAPASGIEQIEGMVVDGEKLYVGSYISSVIVEHRTNRGVTDSASYRTLARLGPSHRQSRPFGWAVTTSHVVFGTVPEPGYRGGALGTIERSTGKVTVYNKIMPELSIVGLAAAGDMVYGCTSARAGYGANDYEGASVVFTADARTGAVRWRRTLPGTSENYGPVLMGNFLYVGTLDTVVELRASDGRVMRTFVLDEGRSERPAWQNVELVRVPGTTRLAHLAWGTVTLLDIATGQHGRVLTNAHKHMSFDSTGALWVTTGNDVVKLRLDAEKTSGAIGAKYAAMGGAPSLGHPEGPQLAVATNSGIMQRFFRNGKATSIYSSSSTGTHAVETSSAIGRKFAGLGKADRGYGLPSTDAVRFSGGAYQVFNNAGRTTRVVTTTQYGTFSIEEYWGIGKAWAAAGRDTGWGWPIEDEHAVGSEYVQRFSKNVTAHRVPGKSVWVTK</sequence>
<dbReference type="EMBL" id="WMHZ01000018">
    <property type="protein sequence ID" value="NDO78823.1"/>
    <property type="molecule type" value="Genomic_DNA"/>
</dbReference>